<comment type="similarity">
    <text evidence="1 5">Belongs to the EXO70 family.</text>
</comment>
<dbReference type="GO" id="GO:0000145">
    <property type="term" value="C:exocyst"/>
    <property type="evidence" value="ECO:0007669"/>
    <property type="project" value="InterPro"/>
</dbReference>
<dbReference type="AlphaFoldDB" id="A0AAN9A0H4"/>
<keyword evidence="5" id="KW-0653">Protein transport</keyword>
<evidence type="ECO:0000256" key="5">
    <source>
        <dbReference type="RuleBase" id="RU365026"/>
    </source>
</evidence>
<evidence type="ECO:0000313" key="8">
    <source>
        <dbReference type="EMBL" id="KAK7069954.1"/>
    </source>
</evidence>
<feature type="region of interest" description="Disordered" evidence="6">
    <location>
        <begin position="147"/>
        <end position="167"/>
    </location>
</feature>
<dbReference type="Gene3D" id="1.20.1280.170">
    <property type="entry name" value="Exocyst complex component Exo70"/>
    <property type="match status" value="2"/>
</dbReference>
<feature type="compositionally biased region" description="Basic and acidic residues" evidence="6">
    <location>
        <begin position="122"/>
        <end position="135"/>
    </location>
</feature>
<evidence type="ECO:0000256" key="4">
    <source>
        <dbReference type="ARBA" id="ARBA00026169"/>
    </source>
</evidence>
<evidence type="ECO:0000256" key="3">
    <source>
        <dbReference type="ARBA" id="ARBA00022483"/>
    </source>
</evidence>
<dbReference type="InterPro" id="IPR004140">
    <property type="entry name" value="Exo70"/>
</dbReference>
<reference evidence="8 9" key="1">
    <citation type="submission" date="2023-11" db="EMBL/GenBank/DDBJ databases">
        <title>Halocaridina rubra genome assembly.</title>
        <authorList>
            <person name="Smith C."/>
        </authorList>
    </citation>
    <scope>NUCLEOTIDE SEQUENCE [LARGE SCALE GENOMIC DNA]</scope>
    <source>
        <strain evidence="8">EP-1</strain>
        <tissue evidence="8">Whole</tissue>
    </source>
</reference>
<protein>
    <recommendedName>
        <fullName evidence="4 5">Exocyst complex component 7</fullName>
    </recommendedName>
    <alternativeName>
        <fullName evidence="5">Exocyst complex component Exo70</fullName>
    </alternativeName>
</protein>
<comment type="function">
    <text evidence="5">Component of the exocyst complex involved in the docking of exocytic vesicles with fusion sites on the plasma membrane.</text>
</comment>
<keyword evidence="2 5" id="KW-0813">Transport</keyword>
<keyword evidence="9" id="KW-1185">Reference proteome</keyword>
<gene>
    <name evidence="8" type="primary">EXOC7</name>
    <name evidence="8" type="ORF">SK128_016623</name>
</gene>
<feature type="region of interest" description="Disordered" evidence="6">
    <location>
        <begin position="98"/>
        <end position="135"/>
    </location>
</feature>
<evidence type="ECO:0000256" key="6">
    <source>
        <dbReference type="SAM" id="MobiDB-lite"/>
    </source>
</evidence>
<sequence>TTLFEAGTDALGKEFRDELKKYQKPVPPVVTLELIEEEELTEDTLSAVELVPPGVREDLRAIATWLDKHGNTNRLTVYAKLRSNALLQSLQALRDHQRSSSIERGGMPGAHNSPGPMRTRIPKLDNAPKRKAEKISNRANRMLKKAMAGQLASRRQGPPGLASYSLHGTLTPQHVTAPGVAGEEGLDDSDVELYLHQVTGLHRLASAELLLSQQLVPEDRVTRTFELILKDPMDQLVSEGENLAAQSRRSVSRGDHQAVLSVLAMLRHVTGMQREYDHLLTECQTSIRSKFAAIINMLQDTCIKALDGFVESVKSDGERALPKDGTVHEVTSNALIFTEQLLEYATNLSPMLRLDSSISAGLTNLPMGLDQNLLARALLGSYIKRVLVNLGLALVSRSEAYGDATLRAVFRLNNYNYILKTLHNSELLNLVSLVEPQCDKCYNDQIMEQKRLYSQSWSRVLHYLVNHEDVPLSVIQSGKLRDRDRQLIKDKFAVSMMNIF</sequence>
<feature type="non-terminal residue" evidence="8">
    <location>
        <position position="1"/>
    </location>
</feature>
<dbReference type="InterPro" id="IPR016159">
    <property type="entry name" value="Cullin_repeat-like_dom_sf"/>
</dbReference>
<dbReference type="SUPFAM" id="SSF74788">
    <property type="entry name" value="Cullin repeat-like"/>
    <property type="match status" value="1"/>
</dbReference>
<comment type="caution">
    <text evidence="8">The sequence shown here is derived from an EMBL/GenBank/DDBJ whole genome shotgun (WGS) entry which is preliminary data.</text>
</comment>
<organism evidence="8 9">
    <name type="scientific">Halocaridina rubra</name>
    <name type="common">Hawaiian red shrimp</name>
    <dbReference type="NCBI Taxonomy" id="373956"/>
    <lineage>
        <taxon>Eukaryota</taxon>
        <taxon>Metazoa</taxon>
        <taxon>Ecdysozoa</taxon>
        <taxon>Arthropoda</taxon>
        <taxon>Crustacea</taxon>
        <taxon>Multicrustacea</taxon>
        <taxon>Malacostraca</taxon>
        <taxon>Eumalacostraca</taxon>
        <taxon>Eucarida</taxon>
        <taxon>Decapoda</taxon>
        <taxon>Pleocyemata</taxon>
        <taxon>Caridea</taxon>
        <taxon>Atyoidea</taxon>
        <taxon>Atyidae</taxon>
        <taxon>Halocaridina</taxon>
    </lineage>
</organism>
<dbReference type="InterPro" id="IPR046364">
    <property type="entry name" value="Exo70_C"/>
</dbReference>
<dbReference type="EMBL" id="JAXCGZ010015653">
    <property type="protein sequence ID" value="KAK7069954.1"/>
    <property type="molecule type" value="Genomic_DNA"/>
</dbReference>
<evidence type="ECO:0000256" key="2">
    <source>
        <dbReference type="ARBA" id="ARBA00022448"/>
    </source>
</evidence>
<proteinExistence type="inferred from homology"/>
<dbReference type="PANTHER" id="PTHR12542:SF41">
    <property type="entry name" value="EXOCYST COMPLEX COMPONENT 7"/>
    <property type="match status" value="1"/>
</dbReference>
<evidence type="ECO:0000259" key="7">
    <source>
        <dbReference type="Pfam" id="PF03081"/>
    </source>
</evidence>
<dbReference type="PANTHER" id="PTHR12542">
    <property type="entry name" value="EXOCYST COMPLEX PROTEIN EXO70"/>
    <property type="match status" value="1"/>
</dbReference>
<evidence type="ECO:0000313" key="9">
    <source>
        <dbReference type="Proteomes" id="UP001381693"/>
    </source>
</evidence>
<dbReference type="GO" id="GO:0006887">
    <property type="term" value="P:exocytosis"/>
    <property type="evidence" value="ECO:0007669"/>
    <property type="project" value="UniProtKB-KW"/>
</dbReference>
<feature type="domain" description="Exocyst complex subunit Exo70 C-terminal" evidence="7">
    <location>
        <begin position="199"/>
        <end position="492"/>
    </location>
</feature>
<dbReference type="GO" id="GO:0005546">
    <property type="term" value="F:phosphatidylinositol-4,5-bisphosphate binding"/>
    <property type="evidence" value="ECO:0007669"/>
    <property type="project" value="InterPro"/>
</dbReference>
<dbReference type="Pfam" id="PF03081">
    <property type="entry name" value="Exo70_C"/>
    <property type="match status" value="1"/>
</dbReference>
<keyword evidence="3 5" id="KW-0268">Exocytosis</keyword>
<accession>A0AAN9A0H4</accession>
<name>A0AAN9A0H4_HALRR</name>
<dbReference type="GO" id="GO:0015031">
    <property type="term" value="P:protein transport"/>
    <property type="evidence" value="ECO:0007669"/>
    <property type="project" value="UniProtKB-KW"/>
</dbReference>
<evidence type="ECO:0000256" key="1">
    <source>
        <dbReference type="ARBA" id="ARBA00006756"/>
    </source>
</evidence>
<dbReference type="Proteomes" id="UP001381693">
    <property type="component" value="Unassembled WGS sequence"/>
</dbReference>